<organism evidence="5 6">
    <name type="scientific">Compostibacillus humi</name>
    <dbReference type="NCBI Taxonomy" id="1245525"/>
    <lineage>
        <taxon>Bacteria</taxon>
        <taxon>Bacillati</taxon>
        <taxon>Bacillota</taxon>
        <taxon>Bacilli</taxon>
        <taxon>Bacillales</taxon>
        <taxon>Bacillaceae</taxon>
        <taxon>Compostibacillus</taxon>
    </lineage>
</organism>
<dbReference type="Pfam" id="PF14278">
    <property type="entry name" value="TetR_C_8"/>
    <property type="match status" value="1"/>
</dbReference>
<feature type="DNA-binding region" description="H-T-H motif" evidence="3">
    <location>
        <begin position="33"/>
        <end position="52"/>
    </location>
</feature>
<protein>
    <submittedName>
        <fullName evidence="5">TetR family transcriptional regulator</fullName>
    </submittedName>
</protein>
<reference evidence="5" key="1">
    <citation type="journal article" date="2014" name="Int. J. Syst. Evol. Microbiol.">
        <title>Complete genome sequence of Corynebacterium casei LMG S-19264T (=DSM 44701T), isolated from a smear-ripened cheese.</title>
        <authorList>
            <consortium name="US DOE Joint Genome Institute (JGI-PGF)"/>
            <person name="Walter F."/>
            <person name="Albersmeier A."/>
            <person name="Kalinowski J."/>
            <person name="Ruckert C."/>
        </authorList>
    </citation>
    <scope>NUCLEOTIDE SEQUENCE</scope>
    <source>
        <strain evidence="5">CGMCC 1.12360</strain>
    </source>
</reference>
<evidence type="ECO:0000256" key="2">
    <source>
        <dbReference type="ARBA" id="ARBA00023125"/>
    </source>
</evidence>
<dbReference type="InterPro" id="IPR001647">
    <property type="entry name" value="HTH_TetR"/>
</dbReference>
<dbReference type="PANTHER" id="PTHR43479:SF7">
    <property type="entry name" value="TETR-FAMILY TRANSCRIPTIONAL REGULATOR"/>
    <property type="match status" value="1"/>
</dbReference>
<comment type="caution">
    <text evidence="5">The sequence shown here is derived from an EMBL/GenBank/DDBJ whole genome shotgun (WGS) entry which is preliminary data.</text>
</comment>
<keyword evidence="6" id="KW-1185">Reference proteome</keyword>
<evidence type="ECO:0000256" key="3">
    <source>
        <dbReference type="PROSITE-ProRule" id="PRU00335"/>
    </source>
</evidence>
<accession>A0A8J2ZPV4</accession>
<dbReference type="EMBL" id="BMEV01000010">
    <property type="protein sequence ID" value="GGH71663.1"/>
    <property type="molecule type" value="Genomic_DNA"/>
</dbReference>
<dbReference type="InterPro" id="IPR039532">
    <property type="entry name" value="TetR_C_Firmicutes"/>
</dbReference>
<dbReference type="AlphaFoldDB" id="A0A8J2ZPV4"/>
<gene>
    <name evidence="5" type="ORF">GCM10010978_07840</name>
</gene>
<evidence type="ECO:0000313" key="5">
    <source>
        <dbReference type="EMBL" id="GGH71663.1"/>
    </source>
</evidence>
<evidence type="ECO:0000259" key="4">
    <source>
        <dbReference type="PROSITE" id="PS50977"/>
    </source>
</evidence>
<feature type="domain" description="HTH tetR-type" evidence="4">
    <location>
        <begin position="10"/>
        <end position="70"/>
    </location>
</feature>
<keyword evidence="2 3" id="KW-0238">DNA-binding</keyword>
<dbReference type="SUPFAM" id="SSF46689">
    <property type="entry name" value="Homeodomain-like"/>
    <property type="match status" value="1"/>
</dbReference>
<dbReference type="Proteomes" id="UP000602050">
    <property type="component" value="Unassembled WGS sequence"/>
</dbReference>
<name>A0A8J2ZPV4_9BACI</name>
<keyword evidence="1" id="KW-0678">Repressor</keyword>
<proteinExistence type="predicted"/>
<evidence type="ECO:0000256" key="1">
    <source>
        <dbReference type="ARBA" id="ARBA00022491"/>
    </source>
</evidence>
<reference evidence="5" key="2">
    <citation type="submission" date="2020-09" db="EMBL/GenBank/DDBJ databases">
        <authorList>
            <person name="Sun Q."/>
            <person name="Zhou Y."/>
        </authorList>
    </citation>
    <scope>NUCLEOTIDE SEQUENCE</scope>
    <source>
        <strain evidence="5">CGMCC 1.12360</strain>
    </source>
</reference>
<dbReference type="Gene3D" id="1.10.357.10">
    <property type="entry name" value="Tetracycline Repressor, domain 2"/>
    <property type="match status" value="1"/>
</dbReference>
<sequence>MNEKMDRRKKYTRMVLKESLIELLRKKPMSLITVKEICELADINRSTFYSHYTDVFDLLHSIEDEIVADMIAYLNKYNVTKEEESLYITEKLLEYVALNQEVCKTLISENGDIQFQKRVMKVAQQFLVENWVEVSALDEELYEYLSTFVISGCIHVIKEWLERGMDKSPKEMAKMINTFANKGLASLRSS</sequence>
<dbReference type="InterPro" id="IPR050624">
    <property type="entry name" value="HTH-type_Tx_Regulator"/>
</dbReference>
<dbReference type="RefSeq" id="WP_188391070.1">
    <property type="nucleotide sequence ID" value="NZ_BMEV01000010.1"/>
</dbReference>
<dbReference type="GO" id="GO:0003677">
    <property type="term" value="F:DNA binding"/>
    <property type="evidence" value="ECO:0007669"/>
    <property type="project" value="UniProtKB-UniRule"/>
</dbReference>
<dbReference type="PROSITE" id="PS50977">
    <property type="entry name" value="HTH_TETR_2"/>
    <property type="match status" value="1"/>
</dbReference>
<dbReference type="PANTHER" id="PTHR43479">
    <property type="entry name" value="ACREF/ENVCD OPERON REPRESSOR-RELATED"/>
    <property type="match status" value="1"/>
</dbReference>
<dbReference type="InterPro" id="IPR009057">
    <property type="entry name" value="Homeodomain-like_sf"/>
</dbReference>
<evidence type="ECO:0000313" key="6">
    <source>
        <dbReference type="Proteomes" id="UP000602050"/>
    </source>
</evidence>